<sequence>MKQAQQNRKSLPRTSGNQSLSIVAEISQWYMPSLPIYALDDVCSIAYCINDKHCRDQIT</sequence>
<gene>
    <name evidence="1" type="ORF">T4D_6890</name>
</gene>
<name>A0A0V1FJ58_TRIPS</name>
<dbReference type="Proteomes" id="UP000054995">
    <property type="component" value="Unassembled WGS sequence"/>
</dbReference>
<evidence type="ECO:0000313" key="1">
    <source>
        <dbReference type="EMBL" id="KRY86036.1"/>
    </source>
</evidence>
<protein>
    <submittedName>
        <fullName evidence="1">Uncharacterized protein</fullName>
    </submittedName>
</protein>
<dbReference type="EMBL" id="JYDT01000078">
    <property type="protein sequence ID" value="KRY86036.1"/>
    <property type="molecule type" value="Genomic_DNA"/>
</dbReference>
<proteinExistence type="predicted"/>
<evidence type="ECO:0000313" key="2">
    <source>
        <dbReference type="Proteomes" id="UP000054995"/>
    </source>
</evidence>
<accession>A0A0V1FJ58</accession>
<reference evidence="1 2" key="1">
    <citation type="submission" date="2015-01" db="EMBL/GenBank/DDBJ databases">
        <title>Evolution of Trichinella species and genotypes.</title>
        <authorList>
            <person name="Korhonen P.K."/>
            <person name="Edoardo P."/>
            <person name="Giuseppe L.R."/>
            <person name="Gasser R.B."/>
        </authorList>
    </citation>
    <scope>NUCLEOTIDE SEQUENCE [LARGE SCALE GENOMIC DNA]</scope>
    <source>
        <strain evidence="1">ISS470</strain>
    </source>
</reference>
<organism evidence="1 2">
    <name type="scientific">Trichinella pseudospiralis</name>
    <name type="common">Parasitic roundworm</name>
    <dbReference type="NCBI Taxonomy" id="6337"/>
    <lineage>
        <taxon>Eukaryota</taxon>
        <taxon>Metazoa</taxon>
        <taxon>Ecdysozoa</taxon>
        <taxon>Nematoda</taxon>
        <taxon>Enoplea</taxon>
        <taxon>Dorylaimia</taxon>
        <taxon>Trichinellida</taxon>
        <taxon>Trichinellidae</taxon>
        <taxon>Trichinella</taxon>
    </lineage>
</organism>
<dbReference type="AlphaFoldDB" id="A0A0V1FJ58"/>
<keyword evidence="2" id="KW-1185">Reference proteome</keyword>
<comment type="caution">
    <text evidence="1">The sequence shown here is derived from an EMBL/GenBank/DDBJ whole genome shotgun (WGS) entry which is preliminary data.</text>
</comment>